<name>A0A2T0LP63_9PSEU</name>
<dbReference type="InterPro" id="IPR029068">
    <property type="entry name" value="Glyas_Bleomycin-R_OHBP_Dase"/>
</dbReference>
<protein>
    <submittedName>
        <fullName evidence="2">Glyoxalase/bleomycin resistance protein/dioxygenase superfamily protein</fullName>
    </submittedName>
</protein>
<dbReference type="PANTHER" id="PTHR36437:SF2">
    <property type="entry name" value="GLYOXALASE_BLEOMYCIN RESISTANCE PROTEIN_DIOXYGENASE"/>
    <property type="match status" value="1"/>
</dbReference>
<keyword evidence="3" id="KW-1185">Reference proteome</keyword>
<dbReference type="SUPFAM" id="SSF54593">
    <property type="entry name" value="Glyoxalase/Bleomycin resistance protein/Dihydroxybiphenyl dioxygenase"/>
    <property type="match status" value="1"/>
</dbReference>
<feature type="domain" description="VOC" evidence="1">
    <location>
        <begin position="11"/>
        <end position="127"/>
    </location>
</feature>
<dbReference type="EMBL" id="PVNH01000010">
    <property type="protein sequence ID" value="PRX45023.1"/>
    <property type="molecule type" value="Genomic_DNA"/>
</dbReference>
<keyword evidence="2" id="KW-0223">Dioxygenase</keyword>
<dbReference type="AlphaFoldDB" id="A0A2T0LP63"/>
<dbReference type="PROSITE" id="PS51819">
    <property type="entry name" value="VOC"/>
    <property type="match status" value="1"/>
</dbReference>
<dbReference type="Gene3D" id="3.10.180.10">
    <property type="entry name" value="2,3-Dihydroxybiphenyl 1,2-Dioxygenase, domain 1"/>
    <property type="match status" value="1"/>
</dbReference>
<proteinExistence type="predicted"/>
<accession>A0A2T0LP63</accession>
<sequence length="130" mass="13567">MKGPLETAVLGVRTVSVPVTDQDRAIGFFVGVLGFEKRLDAPLPQLGARWIEVAPAGAVTSVALVAAKQGTPAADTGIRLTTSDAAAAHTELAARGVAVDPLLVWEGVPPMFTFRDPDGNTFQMIEETPA</sequence>
<comment type="caution">
    <text evidence="2">The sequence shown here is derived from an EMBL/GenBank/DDBJ whole genome shotgun (WGS) entry which is preliminary data.</text>
</comment>
<dbReference type="RefSeq" id="WP_106180969.1">
    <property type="nucleotide sequence ID" value="NZ_PVNH01000010.1"/>
</dbReference>
<evidence type="ECO:0000313" key="3">
    <source>
        <dbReference type="Proteomes" id="UP000238362"/>
    </source>
</evidence>
<dbReference type="OrthoDB" id="9794917at2"/>
<evidence type="ECO:0000313" key="2">
    <source>
        <dbReference type="EMBL" id="PRX45023.1"/>
    </source>
</evidence>
<dbReference type="Proteomes" id="UP000238362">
    <property type="component" value="Unassembled WGS sequence"/>
</dbReference>
<gene>
    <name evidence="2" type="ORF">B0I33_110122</name>
</gene>
<keyword evidence="2" id="KW-0560">Oxidoreductase</keyword>
<organism evidence="2 3">
    <name type="scientific">Prauserella shujinwangii</name>
    <dbReference type="NCBI Taxonomy" id="1453103"/>
    <lineage>
        <taxon>Bacteria</taxon>
        <taxon>Bacillati</taxon>
        <taxon>Actinomycetota</taxon>
        <taxon>Actinomycetes</taxon>
        <taxon>Pseudonocardiales</taxon>
        <taxon>Pseudonocardiaceae</taxon>
        <taxon>Prauserella</taxon>
    </lineage>
</organism>
<dbReference type="GO" id="GO:0051213">
    <property type="term" value="F:dioxygenase activity"/>
    <property type="evidence" value="ECO:0007669"/>
    <property type="project" value="UniProtKB-KW"/>
</dbReference>
<dbReference type="Pfam" id="PF00903">
    <property type="entry name" value="Glyoxalase"/>
    <property type="match status" value="1"/>
</dbReference>
<dbReference type="InterPro" id="IPR004360">
    <property type="entry name" value="Glyas_Fos-R_dOase_dom"/>
</dbReference>
<reference evidence="2 3" key="1">
    <citation type="submission" date="2018-03" db="EMBL/GenBank/DDBJ databases">
        <title>Genomic Encyclopedia of Type Strains, Phase III (KMG-III): the genomes of soil and plant-associated and newly described type strains.</title>
        <authorList>
            <person name="Whitman W."/>
        </authorList>
    </citation>
    <scope>NUCLEOTIDE SEQUENCE [LARGE SCALE GENOMIC DNA]</scope>
    <source>
        <strain evidence="2 3">CGMCC 4.7125</strain>
    </source>
</reference>
<dbReference type="PANTHER" id="PTHR36437">
    <property type="entry name" value="GLYOXALASE/BLEOMYCIN RESISTANCE PROTEIN/DIOXYGENASE"/>
    <property type="match status" value="1"/>
</dbReference>
<dbReference type="InterPro" id="IPR037523">
    <property type="entry name" value="VOC_core"/>
</dbReference>
<evidence type="ECO:0000259" key="1">
    <source>
        <dbReference type="PROSITE" id="PS51819"/>
    </source>
</evidence>